<reference evidence="7" key="1">
    <citation type="submission" date="2020-05" db="EMBL/GenBank/DDBJ databases">
        <authorList>
            <person name="Chiriac C."/>
            <person name="Salcher M."/>
            <person name="Ghai R."/>
            <person name="Kavagutti S V."/>
        </authorList>
    </citation>
    <scope>NUCLEOTIDE SEQUENCE</scope>
</reference>
<feature type="transmembrane region" description="Helical" evidence="6">
    <location>
        <begin position="12"/>
        <end position="31"/>
    </location>
</feature>
<dbReference type="GO" id="GO:0016020">
    <property type="term" value="C:membrane"/>
    <property type="evidence" value="ECO:0007669"/>
    <property type="project" value="UniProtKB-SubCell"/>
</dbReference>
<evidence type="ECO:0000313" key="7">
    <source>
        <dbReference type="EMBL" id="CAB4538397.1"/>
    </source>
</evidence>
<dbReference type="CDD" id="cd06662">
    <property type="entry name" value="SURF1"/>
    <property type="match status" value="1"/>
</dbReference>
<dbReference type="PANTHER" id="PTHR23427">
    <property type="entry name" value="SURFEIT LOCUS PROTEIN"/>
    <property type="match status" value="1"/>
</dbReference>
<evidence type="ECO:0000256" key="2">
    <source>
        <dbReference type="ARBA" id="ARBA00022692"/>
    </source>
</evidence>
<evidence type="ECO:0000256" key="5">
    <source>
        <dbReference type="SAM" id="MobiDB-lite"/>
    </source>
</evidence>
<comment type="subcellular location">
    <subcellularLocation>
        <location evidence="1">Membrane</location>
    </subcellularLocation>
</comment>
<evidence type="ECO:0000313" key="8">
    <source>
        <dbReference type="EMBL" id="CAB4565280.1"/>
    </source>
</evidence>
<gene>
    <name evidence="7" type="ORF">UFOPK1503_00072</name>
    <name evidence="8" type="ORF">UFOPK1693_00308</name>
</gene>
<organism evidence="7">
    <name type="scientific">freshwater metagenome</name>
    <dbReference type="NCBI Taxonomy" id="449393"/>
    <lineage>
        <taxon>unclassified sequences</taxon>
        <taxon>metagenomes</taxon>
        <taxon>ecological metagenomes</taxon>
    </lineage>
</organism>
<evidence type="ECO:0000256" key="1">
    <source>
        <dbReference type="ARBA" id="ARBA00004370"/>
    </source>
</evidence>
<dbReference type="AlphaFoldDB" id="A0A6J6BIC3"/>
<dbReference type="Pfam" id="PF02104">
    <property type="entry name" value="SURF1"/>
    <property type="match status" value="1"/>
</dbReference>
<keyword evidence="3 6" id="KW-1133">Transmembrane helix</keyword>
<dbReference type="EMBL" id="CAEZST010000001">
    <property type="protein sequence ID" value="CAB4538397.1"/>
    <property type="molecule type" value="Genomic_DNA"/>
</dbReference>
<protein>
    <submittedName>
        <fullName evidence="7">Unannotated protein</fullName>
    </submittedName>
</protein>
<feature type="compositionally biased region" description="Basic and acidic residues" evidence="5">
    <location>
        <begin position="245"/>
        <end position="259"/>
    </location>
</feature>
<dbReference type="PANTHER" id="PTHR23427:SF2">
    <property type="entry name" value="SURFEIT LOCUS PROTEIN 1"/>
    <property type="match status" value="1"/>
</dbReference>
<dbReference type="InterPro" id="IPR045214">
    <property type="entry name" value="Surf1/Surf4"/>
</dbReference>
<keyword evidence="4 6" id="KW-0472">Membrane</keyword>
<accession>A0A6J6BIC3</accession>
<evidence type="ECO:0000256" key="3">
    <source>
        <dbReference type="ARBA" id="ARBA00022989"/>
    </source>
</evidence>
<feature type="transmembrane region" description="Helical" evidence="6">
    <location>
        <begin position="211"/>
        <end position="232"/>
    </location>
</feature>
<name>A0A6J6BIC3_9ZZZZ</name>
<dbReference type="EMBL" id="CAEZTO010000002">
    <property type="protein sequence ID" value="CAB4565280.1"/>
    <property type="molecule type" value="Genomic_DNA"/>
</dbReference>
<dbReference type="PROSITE" id="PS50895">
    <property type="entry name" value="SURF1"/>
    <property type="match status" value="1"/>
</dbReference>
<keyword evidence="2 6" id="KW-0812">Transmembrane</keyword>
<sequence length="267" mass="30599">MNQSAIRRWGPWLVLVVLFAIATSLLSSWQFDRREERVVRIEQVQNNYDLPPIEISQLDWRQENGLQVMEWRPVRVTGRYLSDQVFLVRNRPLSGQAGFLQLVPFELSNGDVLIIDRGWLPASSKLLEPEFNPTPISGDYELVVRVRAGEADLGREETTTLASIDLLEVASRLPGENVITDYYGRLSSESPANSEVPIPMPKPSLNEGNHLSYAIQWIIFGLMAFGAFIWAYRNDQRLLAEQRGELPKRTRRTRQSDRDAEFEDANQ</sequence>
<evidence type="ECO:0000256" key="6">
    <source>
        <dbReference type="SAM" id="Phobius"/>
    </source>
</evidence>
<feature type="region of interest" description="Disordered" evidence="5">
    <location>
        <begin position="245"/>
        <end position="267"/>
    </location>
</feature>
<dbReference type="InterPro" id="IPR002994">
    <property type="entry name" value="Surf1/Shy1"/>
</dbReference>
<proteinExistence type="predicted"/>
<evidence type="ECO:0000256" key="4">
    <source>
        <dbReference type="ARBA" id="ARBA00023136"/>
    </source>
</evidence>